<gene>
    <name evidence="3" type="ORF">GLP15_2912</name>
</gene>
<dbReference type="Proteomes" id="UP000008974">
    <property type="component" value="Unassembled WGS sequence"/>
</dbReference>
<reference evidence="3 4" key="1">
    <citation type="journal article" date="2010" name="BMC Genomics">
        <title>Genome analysis and comparative genomics of a Giardia intestinalis assemblage E isolate.</title>
        <authorList>
            <person name="Jerlstrom-Hultqvist J."/>
            <person name="Franzen O."/>
            <person name="Ankarklev J."/>
            <person name="Xu F."/>
            <person name="Nohynkova E."/>
            <person name="Andersson J.O."/>
            <person name="Svard S.G."/>
            <person name="Andersson B."/>
        </authorList>
    </citation>
    <scope>NUCLEOTIDE SEQUENCE [LARGE SCALE GENOMIC DNA]</scope>
    <source>
        <strain evidence="3 4">P15</strain>
    </source>
</reference>
<dbReference type="OrthoDB" id="10254485at2759"/>
<organism evidence="3 4">
    <name type="scientific">Giardia intestinalis (strain P15)</name>
    <name type="common">Giardia lamblia</name>
    <dbReference type="NCBI Taxonomy" id="658858"/>
    <lineage>
        <taxon>Eukaryota</taxon>
        <taxon>Metamonada</taxon>
        <taxon>Diplomonadida</taxon>
        <taxon>Hexamitidae</taxon>
        <taxon>Giardiinae</taxon>
        <taxon>Giardia</taxon>
    </lineage>
</organism>
<evidence type="ECO:0000256" key="1">
    <source>
        <dbReference type="SAM" id="Coils"/>
    </source>
</evidence>
<comment type="caution">
    <text evidence="3">The sequence shown here is derived from an EMBL/GenBank/DDBJ whole genome shotgun (WGS) entry which is preliminary data.</text>
</comment>
<accession>E1EZL1</accession>
<feature type="coiled-coil region" evidence="1">
    <location>
        <begin position="638"/>
        <end position="764"/>
    </location>
</feature>
<evidence type="ECO:0000313" key="3">
    <source>
        <dbReference type="EMBL" id="EFO64345.1"/>
    </source>
</evidence>
<dbReference type="OMA" id="SECEYTH"/>
<keyword evidence="1" id="KW-0175">Coiled coil</keyword>
<feature type="compositionally biased region" description="Low complexity" evidence="2">
    <location>
        <begin position="78"/>
        <end position="89"/>
    </location>
</feature>
<evidence type="ECO:0000313" key="4">
    <source>
        <dbReference type="Proteomes" id="UP000008974"/>
    </source>
</evidence>
<proteinExistence type="predicted"/>
<sequence>MNKASVSPHLQDHRLAPDIALANDLDKASQLVVEIKRKALDVEHLLQEDIRASQSSSYGASIYSADLTPSRSSQRNFSLSPSTSHPPLSIEERQILSDRIYQLEDDLKVERLKNKSLCSTYTTDVAELMAQVSDLKASSAVNNTQTFLHQKPPGLSSSVMNASMPGLQDLGKSVGDRLLLSGYFRDDPPNMALSADNSVTGSSLANSATIPPLGTTLTASRVNPGFMGRLGPEYPDVYDHRYATISAPDLDRNSAKVDVPITDSKTSAGLSFAMIHPDLDKSVPEPTVGPVSLSVPATPGPKSFLSVIAFNPAVISNHQCILNMMARSKLGAMAQLNAITASMTESAALASTYTGIDPKLTMETPTGQIEGHNYMLTPLTDFVNRQQSPTTLDHLTTRSNNIRTEHYERQLQTPGLRRPNYQVRIDAMSGSLKTPILGQDLVNPALIQNLEFVRLYLSNNFEKNDAAKSLYNSIVSMPEFQSAVQIMTESCVEEALTATSLLEAKSVETEVLKSRIIELEATVAQTLKDQLTNVKETTHLKSSHWEHEERGNTVVNPIGSSITTVSQLEHELPLVNDTDKVIANYESTIDNLTQMVNYSAAEALRISVDETEQRREKEAYKAKLEALTSSFEKITKSNYELQQQLDALTARSKAIEDDKKRTRISQLHDEIQTCREENRELRAQLDRIKETAKAYQGETSDDIPVDLMIQTLVDCIATKSTDLRQMEQDNKKLKEENSKLIIEIDSLRAQMQELRNQQDGAAKSFNDMRLLYIEENKILKEENTLLEKEKRLSEYKNGLLQKKLKTLSDLSECEYTHGNMTEASPLQSGLQ</sequence>
<evidence type="ECO:0000256" key="2">
    <source>
        <dbReference type="SAM" id="MobiDB-lite"/>
    </source>
</evidence>
<dbReference type="VEuPathDB" id="GiardiaDB:GLP15_2912"/>
<name>E1EZL1_GIAIA</name>
<dbReference type="AlphaFoldDB" id="E1EZL1"/>
<protein>
    <submittedName>
        <fullName evidence="3">Uncharacterized protein</fullName>
    </submittedName>
</protein>
<dbReference type="EMBL" id="ACVC01000098">
    <property type="protein sequence ID" value="EFO64345.1"/>
    <property type="molecule type" value="Genomic_DNA"/>
</dbReference>
<feature type="region of interest" description="Disordered" evidence="2">
    <location>
        <begin position="70"/>
        <end position="89"/>
    </location>
</feature>